<name>A0A1H0IAP6_9ACTN</name>
<gene>
    <name evidence="2" type="ORF">SAMN04515671_0435</name>
</gene>
<evidence type="ECO:0000256" key="1">
    <source>
        <dbReference type="SAM" id="MobiDB-lite"/>
    </source>
</evidence>
<sequence length="49" mass="5452">MSNEPKPEHPAPGEPGFEPPIEMLEFDEDIAPRPEEEVADVSRSAPDQH</sequence>
<feature type="region of interest" description="Disordered" evidence="1">
    <location>
        <begin position="1"/>
        <end position="49"/>
    </location>
</feature>
<dbReference type="OrthoDB" id="5149790at2"/>
<dbReference type="RefSeq" id="WP_157695119.1">
    <property type="nucleotide sequence ID" value="NZ_LT629710.1"/>
</dbReference>
<dbReference type="Proteomes" id="UP000198741">
    <property type="component" value="Chromosome I"/>
</dbReference>
<reference evidence="2 3" key="1">
    <citation type="submission" date="2016-10" db="EMBL/GenBank/DDBJ databases">
        <authorList>
            <person name="de Groot N.N."/>
        </authorList>
    </citation>
    <scope>NUCLEOTIDE SEQUENCE [LARGE SCALE GENOMIC DNA]</scope>
    <source>
        <strain evidence="3">P4-7,KCTC 19426,CECT 7604</strain>
    </source>
</reference>
<protein>
    <submittedName>
        <fullName evidence="2">Uncharacterized protein</fullName>
    </submittedName>
</protein>
<dbReference type="AlphaFoldDB" id="A0A1H0IAP6"/>
<evidence type="ECO:0000313" key="3">
    <source>
        <dbReference type="Proteomes" id="UP000198741"/>
    </source>
</evidence>
<keyword evidence="3" id="KW-1185">Reference proteome</keyword>
<evidence type="ECO:0000313" key="2">
    <source>
        <dbReference type="EMBL" id="SDO28534.1"/>
    </source>
</evidence>
<dbReference type="EMBL" id="LT629710">
    <property type="protein sequence ID" value="SDO28534.1"/>
    <property type="molecule type" value="Genomic_DNA"/>
</dbReference>
<organism evidence="2 3">
    <name type="scientific">Nakamurella panacisegetis</name>
    <dbReference type="NCBI Taxonomy" id="1090615"/>
    <lineage>
        <taxon>Bacteria</taxon>
        <taxon>Bacillati</taxon>
        <taxon>Actinomycetota</taxon>
        <taxon>Actinomycetes</taxon>
        <taxon>Nakamurellales</taxon>
        <taxon>Nakamurellaceae</taxon>
        <taxon>Nakamurella</taxon>
    </lineage>
</organism>
<proteinExistence type="predicted"/>
<accession>A0A1H0IAP6</accession>
<feature type="compositionally biased region" description="Basic and acidic residues" evidence="1">
    <location>
        <begin position="1"/>
        <end position="11"/>
    </location>
</feature>